<name>A0ABZ1B924_9ACTN</name>
<feature type="region of interest" description="Disordered" evidence="1">
    <location>
        <begin position="14"/>
        <end position="52"/>
    </location>
</feature>
<evidence type="ECO:0000313" key="2">
    <source>
        <dbReference type="EMBL" id="WRL66621.1"/>
    </source>
</evidence>
<evidence type="ECO:0000256" key="1">
    <source>
        <dbReference type="SAM" id="MobiDB-lite"/>
    </source>
</evidence>
<proteinExistence type="predicted"/>
<organism evidence="2 3">
    <name type="scientific">Blastococcus brunescens</name>
    <dbReference type="NCBI Taxonomy" id="1564165"/>
    <lineage>
        <taxon>Bacteria</taxon>
        <taxon>Bacillati</taxon>
        <taxon>Actinomycetota</taxon>
        <taxon>Actinomycetes</taxon>
        <taxon>Geodermatophilales</taxon>
        <taxon>Geodermatophilaceae</taxon>
        <taxon>Blastococcus</taxon>
    </lineage>
</organism>
<reference evidence="2 3" key="1">
    <citation type="submission" date="2023-12" db="EMBL/GenBank/DDBJ databases">
        <title>Blastococcus brunescens sp. nov., an actonobacterium isolated from sandstone collected in sahara desert.</title>
        <authorList>
            <person name="Gtari M."/>
            <person name="Ghodhbane F."/>
        </authorList>
    </citation>
    <scope>NUCLEOTIDE SEQUENCE [LARGE SCALE GENOMIC DNA]</scope>
    <source>
        <strain evidence="2 3">BMG 8361</strain>
    </source>
</reference>
<accession>A0ABZ1B924</accession>
<dbReference type="Proteomes" id="UP001324287">
    <property type="component" value="Chromosome"/>
</dbReference>
<evidence type="ECO:0000313" key="3">
    <source>
        <dbReference type="Proteomes" id="UP001324287"/>
    </source>
</evidence>
<dbReference type="EMBL" id="CP141261">
    <property type="protein sequence ID" value="WRL66621.1"/>
    <property type="molecule type" value="Genomic_DNA"/>
</dbReference>
<protein>
    <submittedName>
        <fullName evidence="2">Uncharacterized protein</fullName>
    </submittedName>
</protein>
<keyword evidence="3" id="KW-1185">Reference proteome</keyword>
<sequence>MTETGRPVCVALGDSTSIDDHAGGLGRSAASSLVANRDEGRHPRAVRGSAGS</sequence>
<gene>
    <name evidence="2" type="ORF">U6N30_15215</name>
</gene>
<dbReference type="RefSeq" id="WP_324277933.1">
    <property type="nucleotide sequence ID" value="NZ_CP141261.1"/>
</dbReference>